<dbReference type="EMBL" id="JAMZFT010000002">
    <property type="protein sequence ID" value="MCP1336339.1"/>
    <property type="molecule type" value="Genomic_DNA"/>
</dbReference>
<dbReference type="AlphaFoldDB" id="A0A9J6PEX1"/>
<dbReference type="RefSeq" id="WP_269332304.1">
    <property type="nucleotide sequence ID" value="NZ_JAMZFT010000002.1"/>
</dbReference>
<comment type="caution">
    <text evidence="2">The sequence shown here is derived from an EMBL/GenBank/DDBJ whole genome shotgun (WGS) entry which is preliminary data.</text>
</comment>
<evidence type="ECO:0000259" key="1">
    <source>
        <dbReference type="Pfam" id="PF00561"/>
    </source>
</evidence>
<sequence length="407" mass="41722">MTDAPEVPAQLLPAAAMLAGVWPMLAAMAAPMAAGPGFPWQEGLDEDARRLAADIGGVGHDAFRAAVIGEAASRTLTHVAGMSRLAELGSLPPTPPRPVLWQRGPARLLDHGGEGVPVLIVPSLINSARILDLAPGDSLIEAIRAAGLRPLLLDWGRPGIGEAGLDLAAHVETCILPALARARDLGGGRAGLLGYCLGGTLAAAAAAHPRGRPDALALLAPLWTATADRPDWLAALADVACAMWPEGRPVPPGLLPGEVVAWLMAAFQPTRALDRYRLLAEAAPGDAQARRVARLEVWAGTPVPLAMPAAADVLAGFFGRDMAARGRWRVGSRTVEPSEIGAPTLIALAGRDVIVPPAAAAGLAATIPGAVTFTVETGHVGLVAGRRAATDVHGRVAAHLARYLGSG</sequence>
<dbReference type="InterPro" id="IPR051321">
    <property type="entry name" value="PHA/PHB_synthase"/>
</dbReference>
<evidence type="ECO:0000313" key="2">
    <source>
        <dbReference type="EMBL" id="MCP1336339.1"/>
    </source>
</evidence>
<dbReference type="PANTHER" id="PTHR36837:SF2">
    <property type="entry name" value="POLY(3-HYDROXYALKANOATE) POLYMERASE SUBUNIT PHAC"/>
    <property type="match status" value="1"/>
</dbReference>
<feature type="domain" description="AB hydrolase-1" evidence="1">
    <location>
        <begin position="136"/>
        <end position="381"/>
    </location>
</feature>
<evidence type="ECO:0000313" key="3">
    <source>
        <dbReference type="Proteomes" id="UP001055804"/>
    </source>
</evidence>
<accession>A0A9J6PEX1</accession>
<dbReference type="Pfam" id="PF00561">
    <property type="entry name" value="Abhydrolase_1"/>
    <property type="match status" value="1"/>
</dbReference>
<dbReference type="InterPro" id="IPR029058">
    <property type="entry name" value="AB_hydrolase_fold"/>
</dbReference>
<protein>
    <recommendedName>
        <fullName evidence="1">AB hydrolase-1 domain-containing protein</fullName>
    </recommendedName>
</protein>
<dbReference type="Proteomes" id="UP001055804">
    <property type="component" value="Unassembled WGS sequence"/>
</dbReference>
<name>A0A9J6PEX1_9PROT</name>
<organism evidence="2 3">
    <name type="scientific">Futiania mangrovi</name>
    <dbReference type="NCBI Taxonomy" id="2959716"/>
    <lineage>
        <taxon>Bacteria</taxon>
        <taxon>Pseudomonadati</taxon>
        <taxon>Pseudomonadota</taxon>
        <taxon>Alphaproteobacteria</taxon>
        <taxon>Futianiales</taxon>
        <taxon>Futianiaceae</taxon>
        <taxon>Futiania</taxon>
    </lineage>
</organism>
<dbReference type="InterPro" id="IPR000073">
    <property type="entry name" value="AB_hydrolase_1"/>
</dbReference>
<dbReference type="Gene3D" id="3.40.50.1820">
    <property type="entry name" value="alpha/beta hydrolase"/>
    <property type="match status" value="1"/>
</dbReference>
<dbReference type="SUPFAM" id="SSF53474">
    <property type="entry name" value="alpha/beta-Hydrolases"/>
    <property type="match status" value="1"/>
</dbReference>
<keyword evidence="3" id="KW-1185">Reference proteome</keyword>
<proteinExistence type="predicted"/>
<gene>
    <name evidence="2" type="ORF">NJQ99_07980</name>
</gene>
<dbReference type="PANTHER" id="PTHR36837">
    <property type="entry name" value="POLY(3-HYDROXYALKANOATE) POLYMERASE SUBUNIT PHAC"/>
    <property type="match status" value="1"/>
</dbReference>
<reference evidence="2" key="1">
    <citation type="submission" date="2022-06" db="EMBL/GenBank/DDBJ databases">
        <title>Isolation and Genomics of Futiania mangrovii gen. nov., sp. nov., a Rare and Metabolically-versatile member in the Class Alphaproteobacteria.</title>
        <authorList>
            <person name="Liu L."/>
            <person name="Huang W.-C."/>
            <person name="Pan J."/>
            <person name="Li J."/>
            <person name="Huang Y."/>
            <person name="Du H."/>
            <person name="Liu Y."/>
            <person name="Li M."/>
        </authorList>
    </citation>
    <scope>NUCLEOTIDE SEQUENCE</scope>
    <source>
        <strain evidence="2">FT118</strain>
    </source>
</reference>